<protein>
    <recommendedName>
        <fullName evidence="4">UAP56-interacting factor</fullName>
    </recommendedName>
</protein>
<evidence type="ECO:0008006" key="4">
    <source>
        <dbReference type="Google" id="ProtNLM"/>
    </source>
</evidence>
<name>A0AAW0V3R0_SCYPA</name>
<organism evidence="2 3">
    <name type="scientific">Scylla paramamosain</name>
    <name type="common">Mud crab</name>
    <dbReference type="NCBI Taxonomy" id="85552"/>
    <lineage>
        <taxon>Eukaryota</taxon>
        <taxon>Metazoa</taxon>
        <taxon>Ecdysozoa</taxon>
        <taxon>Arthropoda</taxon>
        <taxon>Crustacea</taxon>
        <taxon>Multicrustacea</taxon>
        <taxon>Malacostraca</taxon>
        <taxon>Eumalacostraca</taxon>
        <taxon>Eucarida</taxon>
        <taxon>Decapoda</taxon>
        <taxon>Pleocyemata</taxon>
        <taxon>Brachyura</taxon>
        <taxon>Eubrachyura</taxon>
        <taxon>Portunoidea</taxon>
        <taxon>Portunidae</taxon>
        <taxon>Portuninae</taxon>
        <taxon>Scylla</taxon>
    </lineage>
</organism>
<feature type="compositionally biased region" description="Gly residues" evidence="1">
    <location>
        <begin position="91"/>
        <end position="108"/>
    </location>
</feature>
<feature type="region of interest" description="Disordered" evidence="1">
    <location>
        <begin position="75"/>
        <end position="145"/>
    </location>
</feature>
<feature type="compositionally biased region" description="Gly residues" evidence="1">
    <location>
        <begin position="115"/>
        <end position="124"/>
    </location>
</feature>
<gene>
    <name evidence="2" type="ORF">O3P69_007041</name>
</gene>
<evidence type="ECO:0000313" key="3">
    <source>
        <dbReference type="Proteomes" id="UP001487740"/>
    </source>
</evidence>
<accession>A0AAW0V3R0</accession>
<proteinExistence type="predicted"/>
<feature type="compositionally biased region" description="Low complexity" evidence="1">
    <location>
        <begin position="75"/>
        <end position="90"/>
    </location>
</feature>
<comment type="caution">
    <text evidence="2">The sequence shown here is derived from an EMBL/GenBank/DDBJ whole genome shotgun (WGS) entry which is preliminary data.</text>
</comment>
<dbReference type="AlphaFoldDB" id="A0AAW0V3R0"/>
<feature type="region of interest" description="Disordered" evidence="1">
    <location>
        <begin position="20"/>
        <end position="60"/>
    </location>
</feature>
<keyword evidence="3" id="KW-1185">Reference proteome</keyword>
<evidence type="ECO:0000313" key="2">
    <source>
        <dbReference type="EMBL" id="KAK8406043.1"/>
    </source>
</evidence>
<reference evidence="2 3" key="1">
    <citation type="submission" date="2023-03" db="EMBL/GenBank/DDBJ databases">
        <title>High-quality genome of Scylla paramamosain provides insights in environmental adaptation.</title>
        <authorList>
            <person name="Zhang L."/>
        </authorList>
    </citation>
    <scope>NUCLEOTIDE SEQUENCE [LARGE SCALE GENOMIC DNA]</scope>
    <source>
        <strain evidence="2">LZ_2023a</strain>
        <tissue evidence="2">Muscle</tissue>
    </source>
</reference>
<sequence>MASHDVLSLSLDDIIKMKGRKRGSNIRGRGQKSAGHQDRGMSRSNRGLGRGRGWGRGRARGSRILSPKFTVQRAGIRSAGRGRPIRSRGIPGLGRGQAGQGRNRGGILNGRSRGVRGGRGGRGGSQEQRGRGAIAGRGRGRGSLRGRGSIAILRRGRGGITQRASTSQPQLVRQNSQQNITARDSSFRQWLARRKIQQARKTLVLSQQNNRAKTRLGMVNAMRGIQEEQTKPVRGAGSMRGASSVVSLSSQHGLTVSIKNNIASNQTQYAGSSMRARPKLNRSRIRQHPTTSYTPAMFTVVNDQAIPPEPPVPAPPPPRKILKRNVTSTRDTRAGVASPVMVYPQQNSRPVPEPHRQILDPKVQKEIAMLQGKEVSLNSGPGPGVKGFRHIPSHTARSLNERFTEERMITT</sequence>
<dbReference type="EMBL" id="JARAKH010000002">
    <property type="protein sequence ID" value="KAK8406043.1"/>
    <property type="molecule type" value="Genomic_DNA"/>
</dbReference>
<dbReference type="Proteomes" id="UP001487740">
    <property type="component" value="Unassembled WGS sequence"/>
</dbReference>
<evidence type="ECO:0000256" key="1">
    <source>
        <dbReference type="SAM" id="MobiDB-lite"/>
    </source>
</evidence>